<comment type="caution">
    <text evidence="7">The sequence shown here is derived from an EMBL/GenBank/DDBJ whole genome shotgun (WGS) entry which is preliminary data.</text>
</comment>
<evidence type="ECO:0000256" key="4">
    <source>
        <dbReference type="SAM" id="MobiDB-lite"/>
    </source>
</evidence>
<evidence type="ECO:0000313" key="7">
    <source>
        <dbReference type="EMBL" id="ETO14422.1"/>
    </source>
</evidence>
<keyword evidence="2" id="KW-0833">Ubl conjugation pathway</keyword>
<accession>X6MLX4</accession>
<keyword evidence="5" id="KW-0472">Membrane</keyword>
<evidence type="ECO:0000313" key="8">
    <source>
        <dbReference type="Proteomes" id="UP000023152"/>
    </source>
</evidence>
<dbReference type="InterPro" id="IPR056850">
    <property type="entry name" value="ARM_UBP34_24_USP9X_Y"/>
</dbReference>
<proteinExistence type="predicted"/>
<feature type="compositionally biased region" description="Polar residues" evidence="4">
    <location>
        <begin position="450"/>
        <end position="461"/>
    </location>
</feature>
<keyword evidence="1" id="KW-0645">Protease</keyword>
<dbReference type="EMBL" id="ASPP01020041">
    <property type="protein sequence ID" value="ETO14422.1"/>
    <property type="molecule type" value="Genomic_DNA"/>
</dbReference>
<evidence type="ECO:0000256" key="1">
    <source>
        <dbReference type="ARBA" id="ARBA00022670"/>
    </source>
</evidence>
<keyword evidence="8" id="KW-1185">Reference proteome</keyword>
<keyword evidence="5" id="KW-1133">Transmembrane helix</keyword>
<reference evidence="7 8" key="1">
    <citation type="journal article" date="2013" name="Curr. Biol.">
        <title>The Genome of the Foraminiferan Reticulomyxa filosa.</title>
        <authorList>
            <person name="Glockner G."/>
            <person name="Hulsmann N."/>
            <person name="Schleicher M."/>
            <person name="Noegel A.A."/>
            <person name="Eichinger L."/>
            <person name="Gallinger C."/>
            <person name="Pawlowski J."/>
            <person name="Sierra R."/>
            <person name="Euteneuer U."/>
            <person name="Pillet L."/>
            <person name="Moustafa A."/>
            <person name="Platzer M."/>
            <person name="Groth M."/>
            <person name="Szafranski K."/>
            <person name="Schliwa M."/>
        </authorList>
    </citation>
    <scope>NUCLEOTIDE SEQUENCE [LARGE SCALE GENOMIC DNA]</scope>
</reference>
<dbReference type="AlphaFoldDB" id="X6MLX4"/>
<name>X6MLX4_RETFI</name>
<evidence type="ECO:0000259" key="6">
    <source>
        <dbReference type="Pfam" id="PF25010"/>
    </source>
</evidence>
<feature type="region of interest" description="Disordered" evidence="4">
    <location>
        <begin position="441"/>
        <end position="471"/>
    </location>
</feature>
<sequence>MEVKETVILHALFRQIRCPFAQKRIAGMTEMMQHIDLVIDKNEYEKSEKAEKSPKALRPEKEEAFKNIWAEPEWMQEWIKKNGVLDYILDRTTTHLELVRRILPMYRLFHHNQQIDNKEHLDPLWKLTTGGTHEVIESMKLINMHYFIDSQLLELIKIYTLTAYQVQQKDRSNAEKKSTCLAWKCFGSLCKPPMSLQIKTVWLIDMFLELLETEYATSQKSRYIEKCIWHIQESSNVVQNMILLQKLVQTYPRTKKKWLGINTTQHQETQAGMIEKLEKDFAIVEHILQDLTFYKGKVTSKLQTLHQETKNIEVQTLRVDESSYGYLDQLKTRLDFLLYLLTHSSLRLTREQYKIIWDHFVTGALCREEMDLCYIWLLRGSIPPHVTSLTNAEQLKLYETQDQKYLFDNCICRLPAAHLSEALNKRNGSLLIKGTKKKLPTSEERDLIRQATNGKTASTSPRLDLSKKVPPMSPTEAAREVLGQYITSLDNDMLNEDGSSYLIDPDDHYVDPKLLHIVDYQQLEGRNYFWLAYIHTYTYAYQVTTVKTKHAIERDVVLRARLPIVGNQASELLNALHFNFTVRLKSKEQFEIRQAHVQRCLGFLTQGLATEKQSEDRRIVVKRMIRLLKSFLECFVQKEDTKQTVELEIRPHKFFRLANYKLVVRINDSFGNLRKTIFNRLHNIHNGLVESEMIIRWNKFIIGSNNDNVRLVNFEWNKSNVLDVSRTEYSLVRDFERWYGEFIIYIICIYMYTYMYMHLT</sequence>
<evidence type="ECO:0000256" key="5">
    <source>
        <dbReference type="SAM" id="Phobius"/>
    </source>
</evidence>
<organism evidence="7 8">
    <name type="scientific">Reticulomyxa filosa</name>
    <dbReference type="NCBI Taxonomy" id="46433"/>
    <lineage>
        <taxon>Eukaryota</taxon>
        <taxon>Sar</taxon>
        <taxon>Rhizaria</taxon>
        <taxon>Retaria</taxon>
        <taxon>Foraminifera</taxon>
        <taxon>Monothalamids</taxon>
        <taxon>Reticulomyxidae</taxon>
        <taxon>Reticulomyxa</taxon>
    </lineage>
</organism>
<keyword evidence="3" id="KW-0378">Hydrolase</keyword>
<dbReference type="GO" id="GO:0006508">
    <property type="term" value="P:proteolysis"/>
    <property type="evidence" value="ECO:0007669"/>
    <property type="project" value="UniProtKB-KW"/>
</dbReference>
<evidence type="ECO:0000256" key="2">
    <source>
        <dbReference type="ARBA" id="ARBA00022786"/>
    </source>
</evidence>
<keyword evidence="5" id="KW-0812">Transmembrane</keyword>
<protein>
    <recommendedName>
        <fullName evidence="6">UBP34/UBP24/USP9X/USP9Y-like ARM repeat region domain-containing protein</fullName>
    </recommendedName>
</protein>
<dbReference type="GO" id="GO:0008233">
    <property type="term" value="F:peptidase activity"/>
    <property type="evidence" value="ECO:0007669"/>
    <property type="project" value="UniProtKB-KW"/>
</dbReference>
<gene>
    <name evidence="7" type="ORF">RFI_22944</name>
</gene>
<dbReference type="Pfam" id="PF25010">
    <property type="entry name" value="ARM_UBP24_USP9X-Y"/>
    <property type="match status" value="1"/>
</dbReference>
<feature type="transmembrane region" description="Helical" evidence="5">
    <location>
        <begin position="738"/>
        <end position="757"/>
    </location>
</feature>
<evidence type="ECO:0000256" key="3">
    <source>
        <dbReference type="ARBA" id="ARBA00022801"/>
    </source>
</evidence>
<feature type="domain" description="UBP34/UBP24/USP9X/USP9Y-like ARM repeat region" evidence="6">
    <location>
        <begin position="210"/>
        <end position="421"/>
    </location>
</feature>
<dbReference type="Proteomes" id="UP000023152">
    <property type="component" value="Unassembled WGS sequence"/>
</dbReference>